<evidence type="ECO:0000256" key="3">
    <source>
        <dbReference type="ARBA" id="ARBA00023128"/>
    </source>
</evidence>
<comment type="similarity">
    <text evidence="2">Belongs to the complex I LYR family.</text>
</comment>
<reference evidence="5 6" key="1">
    <citation type="journal article" date="2019" name="Proc. Natl. Acad. Sci. U.S.A.">
        <title>Regulatory changes in pterin and carotenoid genes underlie balanced color polymorphisms in the wall lizard.</title>
        <authorList>
            <person name="Andrade P."/>
            <person name="Pinho C."/>
            <person name="Perez I de Lanuza G."/>
            <person name="Afonso S."/>
            <person name="Brejcha J."/>
            <person name="Rubin C.J."/>
            <person name="Wallerman O."/>
            <person name="Pereira P."/>
            <person name="Sabatino S.J."/>
            <person name="Bellati A."/>
            <person name="Pellitteri-Rosa D."/>
            <person name="Bosakova Z."/>
            <person name="Bunikis I."/>
            <person name="Carretero M.A."/>
            <person name="Feiner N."/>
            <person name="Marsik P."/>
            <person name="Pauperio F."/>
            <person name="Salvi D."/>
            <person name="Soler L."/>
            <person name="While G.M."/>
            <person name="Uller T."/>
            <person name="Font E."/>
            <person name="Andersson L."/>
            <person name="Carneiro M."/>
        </authorList>
    </citation>
    <scope>NUCLEOTIDE SEQUENCE</scope>
</reference>
<dbReference type="Ensembl" id="ENSPMRT00000036940.1">
    <property type="protein sequence ID" value="ENSPMRP00000034833.1"/>
    <property type="gene ID" value="ENSPMRG00000022553.1"/>
</dbReference>
<reference evidence="5" key="2">
    <citation type="submission" date="2025-08" db="UniProtKB">
        <authorList>
            <consortium name="Ensembl"/>
        </authorList>
    </citation>
    <scope>IDENTIFICATION</scope>
</reference>
<dbReference type="CDD" id="cd20267">
    <property type="entry name" value="Complex1_LYR_LYRM7"/>
    <property type="match status" value="1"/>
</dbReference>
<comment type="subcellular location">
    <subcellularLocation>
        <location evidence="1">Mitochondrion matrix</location>
    </subcellularLocation>
</comment>
<evidence type="ECO:0000256" key="1">
    <source>
        <dbReference type="ARBA" id="ARBA00004305"/>
    </source>
</evidence>
<keyword evidence="6" id="KW-1185">Reference proteome</keyword>
<dbReference type="Proteomes" id="UP000472272">
    <property type="component" value="Chromosome 11"/>
</dbReference>
<dbReference type="InterPro" id="IPR045298">
    <property type="entry name" value="Complex1_LYR_LYRM7"/>
</dbReference>
<gene>
    <name evidence="5" type="primary">LYRM7</name>
</gene>
<keyword evidence="4" id="KW-0143">Chaperone</keyword>
<organism evidence="5 6">
    <name type="scientific">Podarcis muralis</name>
    <name type="common">Wall lizard</name>
    <name type="synonym">Lacerta muralis</name>
    <dbReference type="NCBI Taxonomy" id="64176"/>
    <lineage>
        <taxon>Eukaryota</taxon>
        <taxon>Metazoa</taxon>
        <taxon>Chordata</taxon>
        <taxon>Craniata</taxon>
        <taxon>Vertebrata</taxon>
        <taxon>Euteleostomi</taxon>
        <taxon>Lepidosauria</taxon>
        <taxon>Squamata</taxon>
        <taxon>Bifurcata</taxon>
        <taxon>Unidentata</taxon>
        <taxon>Episquamata</taxon>
        <taxon>Laterata</taxon>
        <taxon>Lacertibaenia</taxon>
        <taxon>Lacertidae</taxon>
        <taxon>Podarcis</taxon>
    </lineage>
</organism>
<dbReference type="InterPro" id="IPR050435">
    <property type="entry name" value="MZM1/LYRM7"/>
</dbReference>
<evidence type="ECO:0000256" key="4">
    <source>
        <dbReference type="ARBA" id="ARBA00023186"/>
    </source>
</evidence>
<dbReference type="GO" id="GO:0044183">
    <property type="term" value="F:protein folding chaperone"/>
    <property type="evidence" value="ECO:0007669"/>
    <property type="project" value="TreeGrafter"/>
</dbReference>
<accession>A0A670KBG7</accession>
<keyword evidence="3" id="KW-0496">Mitochondrion</keyword>
<evidence type="ECO:0000313" key="6">
    <source>
        <dbReference type="Proteomes" id="UP000472272"/>
    </source>
</evidence>
<name>A0A670KBG7_PODMU</name>
<protein>
    <submittedName>
        <fullName evidence="5">LYR motif containing 7</fullName>
    </submittedName>
</protein>
<sequence>GAVLKGRRFLLAGGEAATCVSGRGFASAFKALAAAPVCCCCCCCSCDEKPGAARLKINEEFKNNKDETSSEKIAELVKIGSDVEFILRTSVLQGVHVDSNQVWCVGVQKSFSSLQMCPLLTQIHQTSFGEGSQAGWKEKELAHVKTTCACTKKRTAAGQRAFQRHTKAKIMNWGE</sequence>
<reference evidence="5" key="3">
    <citation type="submission" date="2025-09" db="UniProtKB">
        <authorList>
            <consortium name="Ensembl"/>
        </authorList>
    </citation>
    <scope>IDENTIFICATION</scope>
</reference>
<dbReference type="GeneTree" id="ENSGT00970000195146"/>
<dbReference type="GO" id="GO:0034551">
    <property type="term" value="P:mitochondrial respiratory chain complex III assembly"/>
    <property type="evidence" value="ECO:0007669"/>
    <property type="project" value="InterPro"/>
</dbReference>
<dbReference type="AlphaFoldDB" id="A0A670KBG7"/>
<dbReference type="PANTHER" id="PTHR46749">
    <property type="entry name" value="COMPLEX III ASSEMBLY FACTOR LYRM7"/>
    <property type="match status" value="1"/>
</dbReference>
<evidence type="ECO:0000313" key="5">
    <source>
        <dbReference type="Ensembl" id="ENSPMRP00000034833.1"/>
    </source>
</evidence>
<dbReference type="PANTHER" id="PTHR46749:SF1">
    <property type="entry name" value="COMPLEX III ASSEMBLY FACTOR LYRM7"/>
    <property type="match status" value="1"/>
</dbReference>
<proteinExistence type="inferred from homology"/>
<dbReference type="GO" id="GO:0005759">
    <property type="term" value="C:mitochondrial matrix"/>
    <property type="evidence" value="ECO:0007669"/>
    <property type="project" value="UniProtKB-SubCell"/>
</dbReference>
<evidence type="ECO:0000256" key="2">
    <source>
        <dbReference type="ARBA" id="ARBA00009508"/>
    </source>
</evidence>